<dbReference type="AlphaFoldDB" id="A0A388L5T3"/>
<name>A0A388L5T3_CHABU</name>
<keyword evidence="2" id="KW-0342">GTP-binding</keyword>
<dbReference type="SUPFAM" id="SSF52540">
    <property type="entry name" value="P-loop containing nucleoside triphosphate hydrolases"/>
    <property type="match status" value="1"/>
</dbReference>
<gene>
    <name evidence="4" type="ORF">CBR_g24117</name>
</gene>
<dbReference type="PANTHER" id="PTHR10903:SF149">
    <property type="entry name" value="TRANSLOCASE OF CHLOROPLAST 33, CHLOROPLASTIC"/>
    <property type="match status" value="1"/>
</dbReference>
<dbReference type="InterPro" id="IPR027417">
    <property type="entry name" value="P-loop_NTPase"/>
</dbReference>
<comment type="caution">
    <text evidence="4">The sequence shown here is derived from an EMBL/GenBank/DDBJ whole genome shotgun (WGS) entry which is preliminary data.</text>
</comment>
<dbReference type="PANTHER" id="PTHR10903">
    <property type="entry name" value="GTPASE, IMAP FAMILY MEMBER-RELATED"/>
    <property type="match status" value="1"/>
</dbReference>
<dbReference type="PROSITE" id="PS51720">
    <property type="entry name" value="G_AIG1"/>
    <property type="match status" value="1"/>
</dbReference>
<keyword evidence="1" id="KW-0547">Nucleotide-binding</keyword>
<dbReference type="Proteomes" id="UP000265515">
    <property type="component" value="Unassembled WGS sequence"/>
</dbReference>
<dbReference type="OrthoDB" id="8954335at2759"/>
<reference evidence="4 5" key="1">
    <citation type="journal article" date="2018" name="Cell">
        <title>The Chara Genome: Secondary Complexity and Implications for Plant Terrestrialization.</title>
        <authorList>
            <person name="Nishiyama T."/>
            <person name="Sakayama H."/>
            <person name="Vries J.D."/>
            <person name="Buschmann H."/>
            <person name="Saint-Marcoux D."/>
            <person name="Ullrich K.K."/>
            <person name="Haas F.B."/>
            <person name="Vanderstraeten L."/>
            <person name="Becker D."/>
            <person name="Lang D."/>
            <person name="Vosolsobe S."/>
            <person name="Rombauts S."/>
            <person name="Wilhelmsson P.K.I."/>
            <person name="Janitza P."/>
            <person name="Kern R."/>
            <person name="Heyl A."/>
            <person name="Rumpler F."/>
            <person name="Villalobos L.I.A.C."/>
            <person name="Clay J.M."/>
            <person name="Skokan R."/>
            <person name="Toyoda A."/>
            <person name="Suzuki Y."/>
            <person name="Kagoshima H."/>
            <person name="Schijlen E."/>
            <person name="Tajeshwar N."/>
            <person name="Catarino B."/>
            <person name="Hetherington A.J."/>
            <person name="Saltykova A."/>
            <person name="Bonnot C."/>
            <person name="Breuninger H."/>
            <person name="Symeonidi A."/>
            <person name="Radhakrishnan G.V."/>
            <person name="Van Nieuwerburgh F."/>
            <person name="Deforce D."/>
            <person name="Chang C."/>
            <person name="Karol K.G."/>
            <person name="Hedrich R."/>
            <person name="Ulvskov P."/>
            <person name="Glockner G."/>
            <person name="Delwiche C.F."/>
            <person name="Petrasek J."/>
            <person name="Van de Peer Y."/>
            <person name="Friml J."/>
            <person name="Beilby M."/>
            <person name="Dolan L."/>
            <person name="Kohara Y."/>
            <person name="Sugano S."/>
            <person name="Fujiyama A."/>
            <person name="Delaux P.-M."/>
            <person name="Quint M."/>
            <person name="TheiBen G."/>
            <person name="Hagemann M."/>
            <person name="Harholt J."/>
            <person name="Dunand C."/>
            <person name="Zachgo S."/>
            <person name="Langdale J."/>
            <person name="Maumus F."/>
            <person name="Straeten D.V.D."/>
            <person name="Gould S.B."/>
            <person name="Rensing S.A."/>
        </authorList>
    </citation>
    <scope>NUCLEOTIDE SEQUENCE [LARGE SCALE GENOMIC DNA]</scope>
    <source>
        <strain evidence="4 5">S276</strain>
    </source>
</reference>
<dbReference type="Pfam" id="PF04548">
    <property type="entry name" value="AIG1"/>
    <property type="match status" value="1"/>
</dbReference>
<accession>A0A388L5T3</accession>
<dbReference type="GO" id="GO:0005525">
    <property type="term" value="F:GTP binding"/>
    <property type="evidence" value="ECO:0007669"/>
    <property type="project" value="UniProtKB-KW"/>
</dbReference>
<dbReference type="Gramene" id="GBG77671">
    <property type="protein sequence ID" value="GBG77671"/>
    <property type="gene ID" value="CBR_g24117"/>
</dbReference>
<evidence type="ECO:0000259" key="3">
    <source>
        <dbReference type="PROSITE" id="PS51720"/>
    </source>
</evidence>
<sequence length="222" mass="24965">MISSRTRAGFTLNVIDTPGLVEAGCVNDQALDTIRKFILNRPVDAVLYVDRLDGYRVDSLDRQIMTALARMFGVVLWKIALLVLTHGQIAPPDGTSYPEFVSKRTEALQQAIQQAAKFKKSDPQVPTIVVENSARCATNDDGEKVLPDKTIWLTNLVGNVVEVVTREKSSRYTIDERQIKGSNGSWWYKLMTVPLFLFQVKAVYPLIRSQVFADIDKDDEDE</sequence>
<dbReference type="EMBL" id="BFEA01000274">
    <property type="protein sequence ID" value="GBG77671.1"/>
    <property type="molecule type" value="Genomic_DNA"/>
</dbReference>
<evidence type="ECO:0000313" key="5">
    <source>
        <dbReference type="Proteomes" id="UP000265515"/>
    </source>
</evidence>
<evidence type="ECO:0000256" key="2">
    <source>
        <dbReference type="ARBA" id="ARBA00023134"/>
    </source>
</evidence>
<dbReference type="InterPro" id="IPR045058">
    <property type="entry name" value="GIMA/IAN/Toc"/>
</dbReference>
<dbReference type="OMA" id="ENSARCA"/>
<protein>
    <recommendedName>
        <fullName evidence="3">AIG1-type G domain-containing protein</fullName>
    </recommendedName>
</protein>
<evidence type="ECO:0000313" key="4">
    <source>
        <dbReference type="EMBL" id="GBG77671.1"/>
    </source>
</evidence>
<dbReference type="InterPro" id="IPR006703">
    <property type="entry name" value="G_AIG1"/>
</dbReference>
<dbReference type="Gene3D" id="3.40.50.300">
    <property type="entry name" value="P-loop containing nucleotide triphosphate hydrolases"/>
    <property type="match status" value="1"/>
</dbReference>
<organism evidence="4 5">
    <name type="scientific">Chara braunii</name>
    <name type="common">Braun's stonewort</name>
    <dbReference type="NCBI Taxonomy" id="69332"/>
    <lineage>
        <taxon>Eukaryota</taxon>
        <taxon>Viridiplantae</taxon>
        <taxon>Streptophyta</taxon>
        <taxon>Charophyceae</taxon>
        <taxon>Charales</taxon>
        <taxon>Characeae</taxon>
        <taxon>Chara</taxon>
    </lineage>
</organism>
<evidence type="ECO:0000256" key="1">
    <source>
        <dbReference type="ARBA" id="ARBA00022741"/>
    </source>
</evidence>
<feature type="domain" description="AIG1-type G" evidence="3">
    <location>
        <begin position="1"/>
        <end position="182"/>
    </location>
</feature>
<keyword evidence="5" id="KW-1185">Reference proteome</keyword>
<proteinExistence type="predicted"/>
<dbReference type="STRING" id="69332.A0A388L5T3"/>